<dbReference type="GO" id="GO:0003676">
    <property type="term" value="F:nucleic acid binding"/>
    <property type="evidence" value="ECO:0007669"/>
    <property type="project" value="InterPro"/>
</dbReference>
<dbReference type="Proteomes" id="UP000789390">
    <property type="component" value="Unassembled WGS sequence"/>
</dbReference>
<gene>
    <name evidence="4" type="ORF">DGAL_LOCUS9641</name>
</gene>
<dbReference type="Pfam" id="PF07744">
    <property type="entry name" value="SPOC"/>
    <property type="match status" value="1"/>
</dbReference>
<keyword evidence="5" id="KW-1185">Reference proteome</keyword>
<dbReference type="PANTHER" id="PTHR33099">
    <property type="entry name" value="FE2OG DIOXYGENASE DOMAIN-CONTAINING PROTEIN"/>
    <property type="match status" value="1"/>
</dbReference>
<keyword evidence="1" id="KW-0479">Metal-binding</keyword>
<organism evidence="4 5">
    <name type="scientific">Daphnia galeata</name>
    <dbReference type="NCBI Taxonomy" id="27404"/>
    <lineage>
        <taxon>Eukaryota</taxon>
        <taxon>Metazoa</taxon>
        <taxon>Ecdysozoa</taxon>
        <taxon>Arthropoda</taxon>
        <taxon>Crustacea</taxon>
        <taxon>Branchiopoda</taxon>
        <taxon>Diplostraca</taxon>
        <taxon>Cladocera</taxon>
        <taxon>Anomopoda</taxon>
        <taxon>Daphniidae</taxon>
        <taxon>Daphnia</taxon>
    </lineage>
</organism>
<dbReference type="InterPro" id="IPR001878">
    <property type="entry name" value="Znf_CCHC"/>
</dbReference>
<dbReference type="EMBL" id="CAKKLH010000223">
    <property type="protein sequence ID" value="CAH0106486.1"/>
    <property type="molecule type" value="Genomic_DNA"/>
</dbReference>
<dbReference type="CDD" id="cd22581">
    <property type="entry name" value="SPOC_PPS-like"/>
    <property type="match status" value="1"/>
</dbReference>
<evidence type="ECO:0000256" key="2">
    <source>
        <dbReference type="SAM" id="MobiDB-lite"/>
    </source>
</evidence>
<dbReference type="OrthoDB" id="1884872at2759"/>
<reference evidence="4" key="1">
    <citation type="submission" date="2021-11" db="EMBL/GenBank/DDBJ databases">
        <authorList>
            <person name="Schell T."/>
        </authorList>
    </citation>
    <scope>NUCLEOTIDE SEQUENCE</scope>
    <source>
        <strain evidence="4">M5</strain>
    </source>
</reference>
<dbReference type="PANTHER" id="PTHR33099:SF7">
    <property type="entry name" value="MYND-TYPE DOMAIN-CONTAINING PROTEIN"/>
    <property type="match status" value="1"/>
</dbReference>
<dbReference type="InterPro" id="IPR012921">
    <property type="entry name" value="SPOC_C"/>
</dbReference>
<evidence type="ECO:0000256" key="1">
    <source>
        <dbReference type="PROSITE-ProRule" id="PRU00047"/>
    </source>
</evidence>
<comment type="caution">
    <text evidence="4">The sequence shown here is derived from an EMBL/GenBank/DDBJ whole genome shotgun (WGS) entry which is preliminary data.</text>
</comment>
<feature type="region of interest" description="Disordered" evidence="2">
    <location>
        <begin position="1452"/>
        <end position="1487"/>
    </location>
</feature>
<evidence type="ECO:0000313" key="4">
    <source>
        <dbReference type="EMBL" id="CAH0106486.1"/>
    </source>
</evidence>
<protein>
    <recommendedName>
        <fullName evidence="3">CCHC-type domain-containing protein</fullName>
    </recommendedName>
</protein>
<name>A0A8J2WKR5_9CRUS</name>
<feature type="domain" description="CCHC-type" evidence="3">
    <location>
        <begin position="1626"/>
        <end position="1641"/>
    </location>
</feature>
<sequence length="2228" mass="249747">MDGKIVNRKLLCKALTLENKEMLVDFAWDKNIPAEEVPLNVLVMKECDNIQIPVSILEIKKLMGISEKSTAVMSGGSNCVNKVSKRWEVGASQICSTTFEGLSLLSLALRYFPLPNELTNVSAKLQKLILLDNSGFSNHSGADVLVHGKIGTLILQLPVERGHQGGNLNVEYKGRKKIFENHSRSDKNFYLSAFYNCCKYFTESVTQGFKLTLVFDLICTNPKISIQLELPIFFTALKQVNEALEPWTRQMDCQEETVINSVICTKIKNEVDFENFDAKFKIHQLNQIAQLDSYQPDLNVSLFSEQQQEFYQVHRKFNKFPSEKKLKENVLFFILHEKYDLKNFAFEFLRGHDRKTAGLLQNCVFLDVQLATAVAIPLKIKTDCRCLESVANLPEQGNQEIIEISCLIDTENVTRNLSMALNWRTHFVGVLESEKGDGCSEDFDDQIEFAKKHLENGVLVIWPKHQSIPMYCHYGLVSFLNSIEKSIATIKLQEDSRHSAISNLRQLSSFCRAEPLRAWTTSGLGKGELTLRLLRFCITLRAREEGLDLLKLLGSNFDSENFEGIQNDQVAQAIADFVSQVSGSRDVAELIEPLLSCDRITKQLLPVMKLAKCLLRSNCVEGARMVGDSVSSFFAELDQTRALKSKEFEVAAYVDMIVELETNSDTCCQSRTASFIHFFSKVRSSLQCRVLLYFEAQFNSQMENHQSCKNLFYALCRKILSVNCNIYVPPVKTIIVDLVRCFIRLGNAEFLKSLISKIGRLPDKVPEGFHLKNQTLVEKIISSPTIWESATSSEIGRSVMASLVDHNLTLMADQLSCFEENGNHDQISNPDNIKDTSGVEVVFEKKPLPCSLSSCIWFLMEMQEYNDDEDSQCLPVRISIEWKISLIMTKLDVHQLMELLIDVLNETESSNKHLYSFGTHRTCQLFFARIKDKVTVMPRREAILELVNFFVKTGDETLTQSFLEHTCESEKNGIWSYHQKHKLFEMLVSSSEVWVKFSSDLKILILKTCVDLAIVFNDTFNSTSTLHDCVQLLFVAEKNQLSNTPSTTAHIFLQLLMKISTPKLMELLLELQLSEKNEPSITNFPACTDWYLDAYRFFFKQDFVSFLTSIDGSEKKILNCLFWLNDEVCWKSFQFQLCRSFPSEEGHLFLQIVVNSETLRQNFFQAPFALNTFRLILDHWIKHSNPEIELPFTWRQPHAVLSEHPRVEIFLRSSQECMTYANFSDFSEARAFGEGLERRGPTNGFNVRTFPGGEGKFAYCEIVKNICHPSFYLKVIEARQSGLDKLVQLRQDLNRDIFNSAQVAVQETSTVSSPVLLSEETRVYASSNLCVENVSCTVNSKEETAPVFTTDDMAVITEALDVASNFSFHSTFGLDDLTDLMPPIQENMQAYLAPLYVNTDPHFQVVGSSEWDAATDVLSSTPNASETVPIETLATSEIGDLNAASHACASVTSTHSTEPMSIRSDETSNDGGQSEITDTKATDSRRVKEHKSVLAPLQSPDDWVACADAWASGSKKATTTSRAKTIPCRSRWDVTSQMLTPSSNNAPTAIRKSWELDKTTKSRANKDLTPKADVGRVQGTRYLDKKPDDWASSSSIRNPCVSGANAFPVCDTDRRKKTVNADPRICRKCNQRGHSFRKCPNDSIGGRSIEYSMQNREPTRCNVANRMETVDSYSVKRGQHTPYPAGVKPKENWEAVGDTLYSPSYRPGVPSTSGTSGVMRTGLNNCGLQQGNIAVPKRLVEVKMKWNLQEIQSMDKKDPLPTRGQFREMEPRNLQSQVPETHKVGGISLNVMENSIPNHANPTLIDIRKRNSEVQIVAASSDFSKPLRTLHFTSSSAEVCPVIWEGVIDGADMGKFNVQALNIRNSTSLDDVSLPSSLTVVGRIRPESVWDFIKEIKRAATQDVVILKLIPGSESDREPYDTFIGQLLNRDRFAVVGPVSKHIRDFYLIPLPKESAVPSALASLTSATKLLDRNRKSSLLVGIVIRSRINVETGSGVIAVPPEMTDVSIKINPPEPPSSSMRNTNFIPGSSPSAGLIKIPNPQVNFSAVDIDMRTAYPPLPITSDVLNTLDIGDLQKILKTVQNKDDNSCLRKRKYCDAVTDAEILSPKVVKVATARCTDSVTSPITLPVKSTPPSSTPTNSIYICTSWPNSSATLIDKNTNAGPQSTNVALYSPGLPMESTPAPIDEDLLKKQNDLMEELNSALPAWLRIDRKKCGDEKFPSSSTLK</sequence>
<dbReference type="PROSITE" id="PS50158">
    <property type="entry name" value="ZF_CCHC"/>
    <property type="match status" value="1"/>
</dbReference>
<dbReference type="GO" id="GO:0008270">
    <property type="term" value="F:zinc ion binding"/>
    <property type="evidence" value="ECO:0007669"/>
    <property type="project" value="UniProtKB-KW"/>
</dbReference>
<evidence type="ECO:0000259" key="3">
    <source>
        <dbReference type="PROSITE" id="PS50158"/>
    </source>
</evidence>
<keyword evidence="1" id="KW-0862">Zinc</keyword>
<feature type="compositionally biased region" description="Basic and acidic residues" evidence="2">
    <location>
        <begin position="1477"/>
        <end position="1487"/>
    </location>
</feature>
<evidence type="ECO:0000313" key="5">
    <source>
        <dbReference type="Proteomes" id="UP000789390"/>
    </source>
</evidence>
<accession>A0A8J2WKR5</accession>
<proteinExistence type="predicted"/>
<keyword evidence="1" id="KW-0863">Zinc-finger</keyword>